<dbReference type="OrthoDB" id="2414061at2759"/>
<name>A0A8H4ELH4_GIGMA</name>
<sequence>MQFPLDQPMDAQEYVIADNNLITTEMPTNEEIIEAIRNRECIEPEKESSYKQISHAEALKFIHGILTFLEQRPDGSFKVDESIIRHLGKLKKEINLKLIASKCQATLDTFICDTN</sequence>
<dbReference type="EMBL" id="WTPW01000443">
    <property type="protein sequence ID" value="KAF0511013.1"/>
    <property type="molecule type" value="Genomic_DNA"/>
</dbReference>
<organism evidence="1 2">
    <name type="scientific">Gigaspora margarita</name>
    <dbReference type="NCBI Taxonomy" id="4874"/>
    <lineage>
        <taxon>Eukaryota</taxon>
        <taxon>Fungi</taxon>
        <taxon>Fungi incertae sedis</taxon>
        <taxon>Mucoromycota</taxon>
        <taxon>Glomeromycotina</taxon>
        <taxon>Glomeromycetes</taxon>
        <taxon>Diversisporales</taxon>
        <taxon>Gigasporaceae</taxon>
        <taxon>Gigaspora</taxon>
    </lineage>
</organism>
<dbReference type="AlphaFoldDB" id="A0A8H4ELH4"/>
<comment type="caution">
    <text evidence="1">The sequence shown here is derived from an EMBL/GenBank/DDBJ whole genome shotgun (WGS) entry which is preliminary data.</text>
</comment>
<dbReference type="Proteomes" id="UP000439903">
    <property type="component" value="Unassembled WGS sequence"/>
</dbReference>
<evidence type="ECO:0000313" key="1">
    <source>
        <dbReference type="EMBL" id="KAF0511013.1"/>
    </source>
</evidence>
<protein>
    <submittedName>
        <fullName evidence="1">Uncharacterized protein</fullName>
    </submittedName>
</protein>
<proteinExistence type="predicted"/>
<accession>A0A8H4ELH4</accession>
<keyword evidence="2" id="KW-1185">Reference proteome</keyword>
<evidence type="ECO:0000313" key="2">
    <source>
        <dbReference type="Proteomes" id="UP000439903"/>
    </source>
</evidence>
<reference evidence="1 2" key="1">
    <citation type="journal article" date="2019" name="Environ. Microbiol.">
        <title>At the nexus of three kingdoms: the genome of the mycorrhizal fungus Gigaspora margarita provides insights into plant, endobacterial and fungal interactions.</title>
        <authorList>
            <person name="Venice F."/>
            <person name="Ghignone S."/>
            <person name="Salvioli di Fossalunga A."/>
            <person name="Amselem J."/>
            <person name="Novero M."/>
            <person name="Xianan X."/>
            <person name="Sedzielewska Toro K."/>
            <person name="Morin E."/>
            <person name="Lipzen A."/>
            <person name="Grigoriev I.V."/>
            <person name="Henrissat B."/>
            <person name="Martin F.M."/>
            <person name="Bonfante P."/>
        </authorList>
    </citation>
    <scope>NUCLEOTIDE SEQUENCE [LARGE SCALE GENOMIC DNA]</scope>
    <source>
        <strain evidence="1 2">BEG34</strain>
    </source>
</reference>
<gene>
    <name evidence="1" type="ORF">F8M41_018359</name>
</gene>